<dbReference type="PANTHER" id="PTHR30222:SF2">
    <property type="entry name" value="ABC TRANSPORTER SUBSTRATE-BINDING PROTEIN"/>
    <property type="match status" value="1"/>
</dbReference>
<evidence type="ECO:0000256" key="1">
    <source>
        <dbReference type="ARBA" id="ARBA00022729"/>
    </source>
</evidence>
<protein>
    <submittedName>
        <fullName evidence="2">ABC transporter substrate-binding protein</fullName>
    </submittedName>
</protein>
<organism evidence="2 3">
    <name type="scientific">Metapseudomonas resinovorans</name>
    <name type="common">Pseudomonas resinovorans</name>
    <dbReference type="NCBI Taxonomy" id="53412"/>
    <lineage>
        <taxon>Bacteria</taxon>
        <taxon>Pseudomonadati</taxon>
        <taxon>Pseudomonadota</taxon>
        <taxon>Gammaproteobacteria</taxon>
        <taxon>Pseudomonadales</taxon>
        <taxon>Pseudomonadaceae</taxon>
        <taxon>Metapseudomonas</taxon>
    </lineage>
</organism>
<dbReference type="Gene3D" id="3.40.190.10">
    <property type="entry name" value="Periplasmic binding protein-like II"/>
    <property type="match status" value="2"/>
</dbReference>
<dbReference type="InterPro" id="IPR006059">
    <property type="entry name" value="SBP"/>
</dbReference>
<name>A0ABT4Y8K1_METRE</name>
<sequence>MRQSFVPHLSNRSHLSSIPASSHAGRLLAGLALTCCLGSVQAADSMVVVGYGGAGQKALSDAFFKPFATASGAPLTEGEYNGEMARIKVMADTGSVDWDLVEIEAPDLVRGCEEGLFERLDWQRIGNADQLIADAAQECGSATMVWSVALAYDVGKLAEAPKSWADFWDVQRFPGKRGLRKRAVYNLEFALLADGVKREDVYKVLATPAGVERAFAKLDQLKPHIQWWEAGAQPVQWLAAGDVTMTSVYSGRIAAAHQEGNKFAVVWPDSLYGMDYWAIIKGSKHVDRAHQLIAFINKADNQADYVKRIPYGPVNQQTFERLDPALTGWLPSAPQNMAQALPMNVEFWTDHGEDLEQRFNAWAAK</sequence>
<keyword evidence="1" id="KW-0732">Signal</keyword>
<gene>
    <name evidence="2" type="ORF">NNO07_18430</name>
</gene>
<dbReference type="Proteomes" id="UP001211689">
    <property type="component" value="Unassembled WGS sequence"/>
</dbReference>
<dbReference type="SUPFAM" id="SSF53850">
    <property type="entry name" value="Periplasmic binding protein-like II"/>
    <property type="match status" value="1"/>
</dbReference>
<proteinExistence type="predicted"/>
<accession>A0ABT4Y8K1</accession>
<reference evidence="2 3" key="1">
    <citation type="submission" date="2022-07" db="EMBL/GenBank/DDBJ databases">
        <title>Genome Analysis of Selected Gammaproteobacteria from Nigerian Food snails.</title>
        <authorList>
            <person name="Okafor A.C."/>
        </authorList>
    </citation>
    <scope>NUCLEOTIDE SEQUENCE [LARGE SCALE GENOMIC DNA]</scope>
    <source>
        <strain evidence="2 3">Awg 2</strain>
    </source>
</reference>
<dbReference type="EMBL" id="JANEWF010000023">
    <property type="protein sequence ID" value="MDA8485046.1"/>
    <property type="molecule type" value="Genomic_DNA"/>
</dbReference>
<dbReference type="PANTHER" id="PTHR30222">
    <property type="entry name" value="SPERMIDINE/PUTRESCINE-BINDING PERIPLASMIC PROTEIN"/>
    <property type="match status" value="1"/>
</dbReference>
<evidence type="ECO:0000313" key="3">
    <source>
        <dbReference type="Proteomes" id="UP001211689"/>
    </source>
</evidence>
<dbReference type="Pfam" id="PF13416">
    <property type="entry name" value="SBP_bac_8"/>
    <property type="match status" value="1"/>
</dbReference>
<keyword evidence="3" id="KW-1185">Reference proteome</keyword>
<comment type="caution">
    <text evidence="2">The sequence shown here is derived from an EMBL/GenBank/DDBJ whole genome shotgun (WGS) entry which is preliminary data.</text>
</comment>
<dbReference type="CDD" id="cd13589">
    <property type="entry name" value="PBP2_polyamine_RpCGA009"/>
    <property type="match status" value="1"/>
</dbReference>
<evidence type="ECO:0000313" key="2">
    <source>
        <dbReference type="EMBL" id="MDA8485046.1"/>
    </source>
</evidence>
<dbReference type="RefSeq" id="WP_271471533.1">
    <property type="nucleotide sequence ID" value="NZ_JANEWF010000023.1"/>
</dbReference>